<dbReference type="EMBL" id="AEPW01000046">
    <property type="protein sequence ID" value="EFU77029.1"/>
    <property type="molecule type" value="Genomic_DNA"/>
</dbReference>
<dbReference type="Gene3D" id="1.10.10.10">
    <property type="entry name" value="Winged helix-like DNA-binding domain superfamily/Winged helix DNA-binding domain"/>
    <property type="match status" value="1"/>
</dbReference>
<dbReference type="InterPro" id="IPR036388">
    <property type="entry name" value="WH-like_DNA-bd_sf"/>
</dbReference>
<dbReference type="GO" id="GO:0003700">
    <property type="term" value="F:DNA-binding transcription factor activity"/>
    <property type="evidence" value="ECO:0007669"/>
    <property type="project" value="InterPro"/>
</dbReference>
<accession>E6LMD4</accession>
<protein>
    <recommendedName>
        <fullName evidence="1">HTH lysR-type domain-containing protein</fullName>
    </recommendedName>
</protein>
<dbReference type="SUPFAM" id="SSF46785">
    <property type="entry name" value="Winged helix' DNA-binding domain"/>
    <property type="match status" value="1"/>
</dbReference>
<dbReference type="InterPro" id="IPR036390">
    <property type="entry name" value="WH_DNA-bd_sf"/>
</dbReference>
<evidence type="ECO:0000313" key="3">
    <source>
        <dbReference type="Proteomes" id="UP000003434"/>
    </source>
</evidence>
<name>E6LMD4_9FIRM</name>
<dbReference type="PROSITE" id="PS50931">
    <property type="entry name" value="HTH_LYSR"/>
    <property type="match status" value="1"/>
</dbReference>
<dbReference type="AlphaFoldDB" id="E6LMD4"/>
<dbReference type="Pfam" id="PF00126">
    <property type="entry name" value="HTH_1"/>
    <property type="match status" value="1"/>
</dbReference>
<evidence type="ECO:0000259" key="1">
    <source>
        <dbReference type="PROSITE" id="PS50931"/>
    </source>
</evidence>
<sequence>MNIDQLECFISLANTLNYMKTSETLGLTQPAVTKQIKALENEL</sequence>
<dbReference type="HOGENOM" id="CLU_039613_20_14_9"/>
<dbReference type="RefSeq" id="WP_008750886.1">
    <property type="nucleotide sequence ID" value="NZ_GL622296.1"/>
</dbReference>
<gene>
    <name evidence="2" type="ORF">HMPREF0381_1119</name>
</gene>
<organism evidence="2 3">
    <name type="scientific">Lachnoanaerobaculum saburreum DSM 3986</name>
    <dbReference type="NCBI Taxonomy" id="887325"/>
    <lineage>
        <taxon>Bacteria</taxon>
        <taxon>Bacillati</taxon>
        <taxon>Bacillota</taxon>
        <taxon>Clostridia</taxon>
        <taxon>Lachnospirales</taxon>
        <taxon>Lachnospiraceae</taxon>
        <taxon>Lachnoanaerobaculum</taxon>
    </lineage>
</organism>
<feature type="domain" description="HTH lysR-type" evidence="1">
    <location>
        <begin position="1"/>
        <end position="43"/>
    </location>
</feature>
<proteinExistence type="predicted"/>
<dbReference type="InterPro" id="IPR000847">
    <property type="entry name" value="LysR_HTH_N"/>
</dbReference>
<comment type="caution">
    <text evidence="2">The sequence shown here is derived from an EMBL/GenBank/DDBJ whole genome shotgun (WGS) entry which is preliminary data.</text>
</comment>
<dbReference type="Proteomes" id="UP000003434">
    <property type="component" value="Unassembled WGS sequence"/>
</dbReference>
<dbReference type="PRINTS" id="PR00039">
    <property type="entry name" value="HTHLYSR"/>
</dbReference>
<reference evidence="2 3" key="1">
    <citation type="submission" date="2010-12" db="EMBL/GenBank/DDBJ databases">
        <authorList>
            <person name="Muzny D."/>
            <person name="Qin X."/>
            <person name="Deng J."/>
            <person name="Jiang H."/>
            <person name="Liu Y."/>
            <person name="Qu J."/>
            <person name="Song X.-Z."/>
            <person name="Zhang L."/>
            <person name="Thornton R."/>
            <person name="Coyle M."/>
            <person name="Francisco L."/>
            <person name="Jackson L."/>
            <person name="Javaid M."/>
            <person name="Korchina V."/>
            <person name="Kovar C."/>
            <person name="Mata R."/>
            <person name="Mathew T."/>
            <person name="Ngo R."/>
            <person name="Nguyen L."/>
            <person name="Nguyen N."/>
            <person name="Okwuonu G."/>
            <person name="Ongeri F."/>
            <person name="Pham C."/>
            <person name="Simmons D."/>
            <person name="Wilczek-Boney K."/>
            <person name="Hale W."/>
            <person name="Jakkamsetti A."/>
            <person name="Pham P."/>
            <person name="Ruth R."/>
            <person name="San Lucas F."/>
            <person name="Warren J."/>
            <person name="Zhang J."/>
            <person name="Zhao Z."/>
            <person name="Zhou C."/>
            <person name="Zhu D."/>
            <person name="Lee S."/>
            <person name="Bess C."/>
            <person name="Blankenburg K."/>
            <person name="Forbes L."/>
            <person name="Fu Q."/>
            <person name="Gubbala S."/>
            <person name="Hirani K."/>
            <person name="Jayaseelan J.C."/>
            <person name="Lara F."/>
            <person name="Munidasa M."/>
            <person name="Palculict T."/>
            <person name="Patil S."/>
            <person name="Pu L.-L."/>
            <person name="Saada N."/>
            <person name="Tang L."/>
            <person name="Weissenberger G."/>
            <person name="Zhu Y."/>
            <person name="Hemphill L."/>
            <person name="Shang Y."/>
            <person name="Youmans B."/>
            <person name="Ayvaz T."/>
            <person name="Ross M."/>
            <person name="Santibanez J."/>
            <person name="Aqrawi P."/>
            <person name="Gross S."/>
            <person name="Joshi V."/>
            <person name="Fowler G."/>
            <person name="Nazareth L."/>
            <person name="Reid J."/>
            <person name="Worley K."/>
            <person name="Petrosino J."/>
            <person name="Highlander S."/>
            <person name="Gibbs R."/>
        </authorList>
    </citation>
    <scope>NUCLEOTIDE SEQUENCE [LARGE SCALE GENOMIC DNA]</scope>
    <source>
        <strain evidence="2 3">DSM 3986</strain>
    </source>
</reference>
<evidence type="ECO:0000313" key="2">
    <source>
        <dbReference type="EMBL" id="EFU77029.1"/>
    </source>
</evidence>